<organism evidence="10 11">
    <name type="scientific">Lactuca virosa</name>
    <dbReference type="NCBI Taxonomy" id="75947"/>
    <lineage>
        <taxon>Eukaryota</taxon>
        <taxon>Viridiplantae</taxon>
        <taxon>Streptophyta</taxon>
        <taxon>Embryophyta</taxon>
        <taxon>Tracheophyta</taxon>
        <taxon>Spermatophyta</taxon>
        <taxon>Magnoliopsida</taxon>
        <taxon>eudicotyledons</taxon>
        <taxon>Gunneridae</taxon>
        <taxon>Pentapetalae</taxon>
        <taxon>asterids</taxon>
        <taxon>campanulids</taxon>
        <taxon>Asterales</taxon>
        <taxon>Asteraceae</taxon>
        <taxon>Cichorioideae</taxon>
        <taxon>Cichorieae</taxon>
        <taxon>Lactucinae</taxon>
        <taxon>Lactuca</taxon>
    </lineage>
</organism>
<dbReference type="Pfam" id="PF26192">
    <property type="entry name" value="RNF157-like_N"/>
    <property type="match status" value="1"/>
</dbReference>
<keyword evidence="4" id="KW-0547">Nucleotide-binding</keyword>
<dbReference type="Pfam" id="PF00069">
    <property type="entry name" value="Pkinase"/>
    <property type="match status" value="1"/>
</dbReference>
<name>A0AAU9LZV2_9ASTR</name>
<dbReference type="GO" id="GO:0036498">
    <property type="term" value="P:IRE1-mediated unfolded protein response"/>
    <property type="evidence" value="ECO:0007669"/>
    <property type="project" value="TreeGrafter"/>
</dbReference>
<dbReference type="Proteomes" id="UP001157418">
    <property type="component" value="Unassembled WGS sequence"/>
</dbReference>
<evidence type="ECO:0000313" key="10">
    <source>
        <dbReference type="EMBL" id="CAH1420351.1"/>
    </source>
</evidence>
<dbReference type="Gene3D" id="1.20.1440.180">
    <property type="entry name" value="KEN domain"/>
    <property type="match status" value="1"/>
</dbReference>
<evidence type="ECO:0000256" key="3">
    <source>
        <dbReference type="ARBA" id="ARBA00022679"/>
    </source>
</evidence>
<accession>A0AAU9LZV2</accession>
<sequence length="829" mass="94572">MFDVANFCLSFSNPIFLLDQSSNVGLIMAKSGSKSSKSRLRYGGGGSRRGNNQNHITPPPPEVMDNRYVFAAAPPNSAQYPNTKHYIPPTHPPYYRYPPSPLATPFPAPYYDHHRMAMDPAKQVLVGGRYPCGHEQSVSIKNEINIKKETLKIKPDQEDPKRYLVEFTYDASIAGRITLHFFKKWGENYNMNPTEELLPPITVVFQQGLGQKYIQESRTGIDLSVYKVGIQEVYHLGIKAQATPCISQDESSISGTTIFQLTLAVFEKKKVHDTTLLPGHHHIAPQLHHNPRRIYEMPKNPANLRVNLHERRIGKLFYNKEIGRGSNGTIVLKGYYDGREVAVKRIVMEHYDVARKEIQNLIVSDQHPNIVRLYGVEYDQDFVYIALEWCVCSLHDLILSLANSSVELQPMMKVFKDLKLWECNGYPSPLLLKVMRDTVRGLGHLHKHRIIHRDLKPENVLIHKDTSISAKVSDMGISKRLSAGKSSLTKSTTGIGSSGWQPPERLLNKEGQTSAVDLFSLGCLIFFCITHGRHPFGKDEDGRDGRIKKGEKCMSLVKKYPEAHDLISRLLDPDPKFRPKAAEVYHHPFFWDPDTRLSFLRDASDRIELEDRKNDSDILKSLKSIGDYTNWDKKLHKRLIKNIEHHREYNYDNEAMLVAAQDGTFYQGISSGKVLWSFPSGAPIYGSPQSVNLEDDEHNSSTRQQQQQQVHLVDVDLFSRFVILDFHYLSKMMRSLTTLSVDLGVCNGELGTVFPPFLSISLEFSLQITTFAYESLSKPDSSFDSFSQLNQNWKYLSKKTQLASTMHWKKNPKNIKENKDENRKVNENL</sequence>
<protein>
    <recommendedName>
        <fullName evidence="1">non-specific serine/threonine protein kinase</fullName>
        <ecNumber evidence="1">2.7.11.1</ecNumber>
    </recommendedName>
</protein>
<keyword evidence="3" id="KW-0808">Transferase</keyword>
<dbReference type="FunFam" id="3.30.200.20:FF:000077">
    <property type="entry name" value="Putative Serine/threonine-protein kinase/endoribonuclease IRE1"/>
    <property type="match status" value="1"/>
</dbReference>
<gene>
    <name evidence="10" type="ORF">LVIROSA_LOCUS7825</name>
</gene>
<feature type="region of interest" description="Disordered" evidence="7">
    <location>
        <begin position="809"/>
        <end position="829"/>
    </location>
</feature>
<keyword evidence="5" id="KW-0418">Kinase</keyword>
<feature type="region of interest" description="Disordered" evidence="7">
    <location>
        <begin position="483"/>
        <end position="504"/>
    </location>
</feature>
<dbReference type="EMBL" id="CAKMRJ010000999">
    <property type="protein sequence ID" value="CAH1420351.1"/>
    <property type="molecule type" value="Genomic_DNA"/>
</dbReference>
<dbReference type="InterPro" id="IPR058981">
    <property type="entry name" value="MGRN1/RNF157-like_N"/>
</dbReference>
<dbReference type="EC" id="2.7.11.1" evidence="1"/>
<dbReference type="PANTHER" id="PTHR13954:SF27">
    <property type="entry name" value="SERINE_THREONINE-PROTEIN KINASE_ENDORIBONUCLEASE IRE1B"/>
    <property type="match status" value="1"/>
</dbReference>
<reference evidence="10 11" key="1">
    <citation type="submission" date="2022-01" db="EMBL/GenBank/DDBJ databases">
        <authorList>
            <person name="Xiong W."/>
            <person name="Schranz E."/>
        </authorList>
    </citation>
    <scope>NUCLEOTIDE SEQUENCE [LARGE SCALE GENOMIC DNA]</scope>
</reference>
<dbReference type="GO" id="GO:0005524">
    <property type="term" value="F:ATP binding"/>
    <property type="evidence" value="ECO:0007669"/>
    <property type="project" value="UniProtKB-KW"/>
</dbReference>
<dbReference type="SUPFAM" id="SSF56112">
    <property type="entry name" value="Protein kinase-like (PK-like)"/>
    <property type="match status" value="1"/>
</dbReference>
<dbReference type="PROSITE" id="PS51392">
    <property type="entry name" value="KEN"/>
    <property type="match status" value="1"/>
</dbReference>
<evidence type="ECO:0000256" key="2">
    <source>
        <dbReference type="ARBA" id="ARBA00022527"/>
    </source>
</evidence>
<dbReference type="GO" id="GO:1990604">
    <property type="term" value="C:IRE1-TRAF2-ASK1 complex"/>
    <property type="evidence" value="ECO:0007669"/>
    <property type="project" value="TreeGrafter"/>
</dbReference>
<keyword evidence="2" id="KW-0723">Serine/threonine-protein kinase</keyword>
<feature type="compositionally biased region" description="Polar residues" evidence="7">
    <location>
        <begin position="484"/>
        <end position="500"/>
    </location>
</feature>
<evidence type="ECO:0000256" key="5">
    <source>
        <dbReference type="ARBA" id="ARBA00022777"/>
    </source>
</evidence>
<feature type="region of interest" description="Disordered" evidence="7">
    <location>
        <begin position="35"/>
        <end position="60"/>
    </location>
</feature>
<evidence type="ECO:0000256" key="4">
    <source>
        <dbReference type="ARBA" id="ARBA00022741"/>
    </source>
</evidence>
<proteinExistence type="predicted"/>
<evidence type="ECO:0000256" key="7">
    <source>
        <dbReference type="SAM" id="MobiDB-lite"/>
    </source>
</evidence>
<dbReference type="InterPro" id="IPR045133">
    <property type="entry name" value="IRE1/2-like"/>
</dbReference>
<evidence type="ECO:0000259" key="8">
    <source>
        <dbReference type="PROSITE" id="PS50011"/>
    </source>
</evidence>
<dbReference type="SMART" id="SM00220">
    <property type="entry name" value="S_TKc"/>
    <property type="match status" value="1"/>
</dbReference>
<dbReference type="PROSITE" id="PS00108">
    <property type="entry name" value="PROTEIN_KINASE_ST"/>
    <property type="match status" value="1"/>
</dbReference>
<comment type="caution">
    <text evidence="10">The sequence shown here is derived from an EMBL/GenBank/DDBJ whole genome shotgun (WGS) entry which is preliminary data.</text>
</comment>
<keyword evidence="6" id="KW-0067">ATP-binding</keyword>
<evidence type="ECO:0000313" key="11">
    <source>
        <dbReference type="Proteomes" id="UP001157418"/>
    </source>
</evidence>
<dbReference type="GO" id="GO:0004521">
    <property type="term" value="F:RNA endonuclease activity"/>
    <property type="evidence" value="ECO:0007669"/>
    <property type="project" value="InterPro"/>
</dbReference>
<dbReference type="GO" id="GO:0004674">
    <property type="term" value="F:protein serine/threonine kinase activity"/>
    <property type="evidence" value="ECO:0007669"/>
    <property type="project" value="UniProtKB-KW"/>
</dbReference>
<dbReference type="Gene3D" id="1.10.510.10">
    <property type="entry name" value="Transferase(Phosphotransferase) domain 1"/>
    <property type="match status" value="1"/>
</dbReference>
<feature type="domain" description="Protein kinase" evidence="8">
    <location>
        <begin position="316"/>
        <end position="590"/>
    </location>
</feature>
<keyword evidence="11" id="KW-1185">Reference proteome</keyword>
<dbReference type="Gene3D" id="3.30.200.20">
    <property type="entry name" value="Phosphorylase Kinase, domain 1"/>
    <property type="match status" value="1"/>
</dbReference>
<dbReference type="InterPro" id="IPR008271">
    <property type="entry name" value="Ser/Thr_kinase_AS"/>
</dbReference>
<dbReference type="PROSITE" id="PS50011">
    <property type="entry name" value="PROTEIN_KINASE_DOM"/>
    <property type="match status" value="1"/>
</dbReference>
<dbReference type="AlphaFoldDB" id="A0AAU9LZV2"/>
<dbReference type="GO" id="GO:0006397">
    <property type="term" value="P:mRNA processing"/>
    <property type="evidence" value="ECO:0007669"/>
    <property type="project" value="InterPro"/>
</dbReference>
<evidence type="ECO:0000256" key="1">
    <source>
        <dbReference type="ARBA" id="ARBA00012513"/>
    </source>
</evidence>
<dbReference type="InterPro" id="IPR000719">
    <property type="entry name" value="Prot_kinase_dom"/>
</dbReference>
<evidence type="ECO:0000256" key="6">
    <source>
        <dbReference type="ARBA" id="ARBA00022840"/>
    </source>
</evidence>
<feature type="compositionally biased region" description="Basic and acidic residues" evidence="7">
    <location>
        <begin position="814"/>
        <end position="829"/>
    </location>
</feature>
<dbReference type="InterPro" id="IPR011009">
    <property type="entry name" value="Kinase-like_dom_sf"/>
</dbReference>
<feature type="domain" description="KEN" evidence="9">
    <location>
        <begin position="593"/>
        <end position="724"/>
    </location>
</feature>
<evidence type="ECO:0000259" key="9">
    <source>
        <dbReference type="PROSITE" id="PS51392"/>
    </source>
</evidence>
<dbReference type="GO" id="GO:0051082">
    <property type="term" value="F:unfolded protein binding"/>
    <property type="evidence" value="ECO:0007669"/>
    <property type="project" value="TreeGrafter"/>
</dbReference>
<dbReference type="PANTHER" id="PTHR13954">
    <property type="entry name" value="IRE1-RELATED"/>
    <property type="match status" value="1"/>
</dbReference>
<dbReference type="Pfam" id="PF06479">
    <property type="entry name" value="Ribonuc_2-5A"/>
    <property type="match status" value="1"/>
</dbReference>
<dbReference type="InterPro" id="IPR010513">
    <property type="entry name" value="KEN_dom"/>
</dbReference>
<dbReference type="InterPro" id="IPR038357">
    <property type="entry name" value="KEN_sf"/>
</dbReference>